<evidence type="ECO:0000256" key="1">
    <source>
        <dbReference type="ARBA" id="ARBA00005771"/>
    </source>
</evidence>
<dbReference type="Gene3D" id="3.40.50.300">
    <property type="entry name" value="P-loop containing nucleotide triphosphate hydrolases"/>
    <property type="match status" value="1"/>
</dbReference>
<evidence type="ECO:0000313" key="4">
    <source>
        <dbReference type="EMBL" id="KAK8769595.1"/>
    </source>
</evidence>
<feature type="domain" description="Sulfotransferase" evidence="3">
    <location>
        <begin position="1"/>
        <end position="186"/>
    </location>
</feature>
<dbReference type="SUPFAM" id="SSF52540">
    <property type="entry name" value="P-loop containing nucleoside triphosphate hydrolases"/>
    <property type="match status" value="1"/>
</dbReference>
<protein>
    <recommendedName>
        <fullName evidence="3">Sulfotransferase domain-containing protein</fullName>
    </recommendedName>
</protein>
<dbReference type="InterPro" id="IPR027417">
    <property type="entry name" value="P-loop_NTPase"/>
</dbReference>
<name>A0AAQ4E4G1_AMBAM</name>
<accession>A0AAQ4E4G1</accession>
<gene>
    <name evidence="4" type="ORF">V5799_013939</name>
</gene>
<evidence type="ECO:0000313" key="5">
    <source>
        <dbReference type="Proteomes" id="UP001321473"/>
    </source>
</evidence>
<sequence>MNPEAKYVYVARNPWDSCVSFYHTVTTLNMFNFRDGSFEDFFDAFMRGDFGYGDYFNHVASGYALRNEPNLLFLTYEQLKKDTRSAVVKIAYFLGDYYGRRLEEDNDLLKTLLERSTAEYMKNVLVLNVQSFDEAWKTRRTETTVPSKSAYEGDPGRYSLVRSAKLGDWKSYFTREQLRRMQKKIQDRGDHASFMDLWKDICEEALVASQE</sequence>
<keyword evidence="2" id="KW-0808">Transferase</keyword>
<keyword evidence="5" id="KW-1185">Reference proteome</keyword>
<comment type="similarity">
    <text evidence="1">Belongs to the sulfotransferase 1 family.</text>
</comment>
<comment type="caution">
    <text evidence="4">The sequence shown here is derived from an EMBL/GenBank/DDBJ whole genome shotgun (WGS) entry which is preliminary data.</text>
</comment>
<dbReference type="Proteomes" id="UP001321473">
    <property type="component" value="Unassembled WGS sequence"/>
</dbReference>
<proteinExistence type="inferred from homology"/>
<organism evidence="4 5">
    <name type="scientific">Amblyomma americanum</name>
    <name type="common">Lone star tick</name>
    <dbReference type="NCBI Taxonomy" id="6943"/>
    <lineage>
        <taxon>Eukaryota</taxon>
        <taxon>Metazoa</taxon>
        <taxon>Ecdysozoa</taxon>
        <taxon>Arthropoda</taxon>
        <taxon>Chelicerata</taxon>
        <taxon>Arachnida</taxon>
        <taxon>Acari</taxon>
        <taxon>Parasitiformes</taxon>
        <taxon>Ixodida</taxon>
        <taxon>Ixodoidea</taxon>
        <taxon>Ixodidae</taxon>
        <taxon>Amblyomminae</taxon>
        <taxon>Amblyomma</taxon>
    </lineage>
</organism>
<evidence type="ECO:0000256" key="2">
    <source>
        <dbReference type="ARBA" id="ARBA00022679"/>
    </source>
</evidence>
<dbReference type="Pfam" id="PF00685">
    <property type="entry name" value="Sulfotransfer_1"/>
    <property type="match status" value="1"/>
</dbReference>
<dbReference type="InterPro" id="IPR000863">
    <property type="entry name" value="Sulfotransferase_dom"/>
</dbReference>
<dbReference type="GO" id="GO:0008146">
    <property type="term" value="F:sulfotransferase activity"/>
    <property type="evidence" value="ECO:0007669"/>
    <property type="project" value="InterPro"/>
</dbReference>
<dbReference type="PANTHER" id="PTHR11783">
    <property type="entry name" value="SULFOTRANSFERASE SULT"/>
    <property type="match status" value="1"/>
</dbReference>
<dbReference type="AlphaFoldDB" id="A0AAQ4E4G1"/>
<evidence type="ECO:0000259" key="3">
    <source>
        <dbReference type="Pfam" id="PF00685"/>
    </source>
</evidence>
<reference evidence="4 5" key="1">
    <citation type="journal article" date="2023" name="Arcadia Sci">
        <title>De novo assembly of a long-read Amblyomma americanum tick genome.</title>
        <authorList>
            <person name="Chou S."/>
            <person name="Poskanzer K.E."/>
            <person name="Rollins M."/>
            <person name="Thuy-Boun P.S."/>
        </authorList>
    </citation>
    <scope>NUCLEOTIDE SEQUENCE [LARGE SCALE GENOMIC DNA]</scope>
    <source>
        <strain evidence="4">F_SG_1</strain>
        <tissue evidence="4">Salivary glands</tissue>
    </source>
</reference>
<dbReference type="EMBL" id="JARKHS020022418">
    <property type="protein sequence ID" value="KAK8769595.1"/>
    <property type="molecule type" value="Genomic_DNA"/>
</dbReference>